<keyword evidence="3" id="KW-1185">Reference proteome</keyword>
<gene>
    <name evidence="2" type="ORF">E1269_20600</name>
</gene>
<sequence length="81" mass="9319">MSTLPRPDYVTEDPSDYHHPGEPHTWFMPSRPEIVTRDIAGRRNPNSGRTWLVLPCNHWPCKAVRLVRVGAILRMAEDGTR</sequence>
<dbReference type="InParanoid" id="A0A4R5CWM9"/>
<organism evidence="2 3">
    <name type="scientific">Jiangella asiatica</name>
    <dbReference type="NCBI Taxonomy" id="2530372"/>
    <lineage>
        <taxon>Bacteria</taxon>
        <taxon>Bacillati</taxon>
        <taxon>Actinomycetota</taxon>
        <taxon>Actinomycetes</taxon>
        <taxon>Jiangellales</taxon>
        <taxon>Jiangellaceae</taxon>
        <taxon>Jiangella</taxon>
    </lineage>
</organism>
<feature type="region of interest" description="Disordered" evidence="1">
    <location>
        <begin position="1"/>
        <end position="24"/>
    </location>
</feature>
<dbReference type="EMBL" id="SMKZ01000032">
    <property type="protein sequence ID" value="TDE03441.1"/>
    <property type="molecule type" value="Genomic_DNA"/>
</dbReference>
<dbReference type="RefSeq" id="WP_131898014.1">
    <property type="nucleotide sequence ID" value="NZ_SMKZ01000032.1"/>
</dbReference>
<evidence type="ECO:0000256" key="1">
    <source>
        <dbReference type="SAM" id="MobiDB-lite"/>
    </source>
</evidence>
<dbReference type="AlphaFoldDB" id="A0A4R5CWM9"/>
<reference evidence="2 3" key="1">
    <citation type="submission" date="2019-03" db="EMBL/GenBank/DDBJ databases">
        <title>Draft genome sequences of novel Actinobacteria.</title>
        <authorList>
            <person name="Sahin N."/>
            <person name="Ay H."/>
            <person name="Saygin H."/>
        </authorList>
    </citation>
    <scope>NUCLEOTIDE SEQUENCE [LARGE SCALE GENOMIC DNA]</scope>
    <source>
        <strain evidence="2 3">5K138</strain>
    </source>
</reference>
<accession>A0A4R5CWM9</accession>
<proteinExistence type="predicted"/>
<comment type="caution">
    <text evidence="2">The sequence shown here is derived from an EMBL/GenBank/DDBJ whole genome shotgun (WGS) entry which is preliminary data.</text>
</comment>
<evidence type="ECO:0000313" key="3">
    <source>
        <dbReference type="Proteomes" id="UP000294739"/>
    </source>
</evidence>
<evidence type="ECO:0000313" key="2">
    <source>
        <dbReference type="EMBL" id="TDE03441.1"/>
    </source>
</evidence>
<protein>
    <submittedName>
        <fullName evidence="2">Uncharacterized protein</fullName>
    </submittedName>
</protein>
<dbReference type="Proteomes" id="UP000294739">
    <property type="component" value="Unassembled WGS sequence"/>
</dbReference>
<name>A0A4R5CWM9_9ACTN</name>